<evidence type="ECO:0000313" key="2">
    <source>
        <dbReference type="Proteomes" id="UP000192578"/>
    </source>
</evidence>
<gene>
    <name evidence="1" type="ORF">BV898_02119</name>
</gene>
<dbReference type="OrthoDB" id="7694954at2759"/>
<dbReference type="PANTHER" id="PTHR46579:SF1">
    <property type="entry name" value="F5_8 TYPE C DOMAIN-CONTAINING PROTEIN"/>
    <property type="match status" value="1"/>
</dbReference>
<proteinExistence type="predicted"/>
<keyword evidence="2" id="KW-1185">Reference proteome</keyword>
<comment type="caution">
    <text evidence="1">The sequence shown here is derived from an EMBL/GenBank/DDBJ whole genome shotgun (WGS) entry which is preliminary data.</text>
</comment>
<dbReference type="PANTHER" id="PTHR46579">
    <property type="entry name" value="F5/8 TYPE C DOMAIN-CONTAINING PROTEIN-RELATED"/>
    <property type="match status" value="1"/>
</dbReference>
<organism evidence="1 2">
    <name type="scientific">Hypsibius exemplaris</name>
    <name type="common">Freshwater tardigrade</name>
    <dbReference type="NCBI Taxonomy" id="2072580"/>
    <lineage>
        <taxon>Eukaryota</taxon>
        <taxon>Metazoa</taxon>
        <taxon>Ecdysozoa</taxon>
        <taxon>Tardigrada</taxon>
        <taxon>Eutardigrada</taxon>
        <taxon>Parachela</taxon>
        <taxon>Hypsibioidea</taxon>
        <taxon>Hypsibiidae</taxon>
        <taxon>Hypsibius</taxon>
    </lineage>
</organism>
<reference evidence="2" key="1">
    <citation type="submission" date="2017-01" db="EMBL/GenBank/DDBJ databases">
        <title>Comparative genomics of anhydrobiosis in the tardigrade Hypsibius dujardini.</title>
        <authorList>
            <person name="Yoshida Y."/>
            <person name="Koutsovoulos G."/>
            <person name="Laetsch D."/>
            <person name="Stevens L."/>
            <person name="Kumar S."/>
            <person name="Horikawa D."/>
            <person name="Ishino K."/>
            <person name="Komine S."/>
            <person name="Tomita M."/>
            <person name="Blaxter M."/>
            <person name="Arakawa K."/>
        </authorList>
    </citation>
    <scope>NUCLEOTIDE SEQUENCE [LARGE SCALE GENOMIC DNA]</scope>
    <source>
        <strain evidence="2">Z151</strain>
    </source>
</reference>
<dbReference type="Proteomes" id="UP000192578">
    <property type="component" value="Unassembled WGS sequence"/>
</dbReference>
<dbReference type="AlphaFoldDB" id="A0A1W0X9F6"/>
<sequence length="840" mass="94872">MEKKPKYRRLGRFQSRVLRARQSDKSLTAHQPLLALTAQIDYTLQSEDDPVIDPHGDHDHPFQQIQDSCLHEMLNPKPVSPKTARLFTGECENRMGWRAAEVYAIILYTAKKFGVADTTLGKFLEVIALMVNTPRHPLDQTPVPNSVYKLKSFLGIIPTAHQEVVYICPNRPPAPRKAGMLERVHDCCGYRMRSTADPFVFECPLCKITYDKNVLDRDGNHFITVPLRAIISDTMARFGKYTSLNNDSLKDGSVMNDVVDGQRFRDMDLGRTDLAILKHYDGGVFSKSTQKKLYLSFVQCANIPLRHRLPTWSLHMVWCGTDLPKDRECFIIEDTKQLKAVQSEHPGYSPVVWTDSTGATVSSSVYVHSVLADSPERSALNGQLGHTAAQGCVYCEQVAETIGHRSCFKYDPDTPMKCHDTIMKMVELYRSSTPSERAALLKAHSSHGFKRPSYMIDWTKFDIIKGFSIDVMHQLDEGVARFLLEFLMDCTSVLYENKTQRESLAIQAEMNRLWMSIRVTGNNNREVRPLTTYKTWKAHEYRFFIQHGAPFVLKGAIEEKFYKVYCLTSRIAYNCTKDSISSADVAVLRTLCERFMRSFQSAFGVQEMKYSVHLVTHLWYAVALNGPLHIVSCYGPEDQIGQITRKALGMNNTTKNIMNNTVILTECEARLECLRMDDQSTDQRVVGAIRKALGIRSGVFTTRGLEGSCEMLGKAESSSCAKVLARLSGFFPGILPTQVLAFQRAHLQSGIYVRTLRKNATTKRSESLVLDKQVQSLLASTSDGRVCIGNSANPSRSQNFPVFDKHGMELSFLNGMRSLNGGFIDFRPYVHWTMAVDKLT</sequence>
<dbReference type="EMBL" id="MTYJ01000008">
    <property type="protein sequence ID" value="OQV24169.1"/>
    <property type="molecule type" value="Genomic_DNA"/>
</dbReference>
<protein>
    <submittedName>
        <fullName evidence="1">Uncharacterized protein</fullName>
    </submittedName>
</protein>
<accession>A0A1W0X9F6</accession>
<name>A0A1W0X9F6_HYPEX</name>
<evidence type="ECO:0000313" key="1">
    <source>
        <dbReference type="EMBL" id="OQV24169.1"/>
    </source>
</evidence>